<comment type="caution">
    <text evidence="2">The sequence shown here is derived from an EMBL/GenBank/DDBJ whole genome shotgun (WGS) entry which is preliminary data.</text>
</comment>
<evidence type="ECO:0000313" key="3">
    <source>
        <dbReference type="Proteomes" id="UP000053244"/>
    </source>
</evidence>
<dbReference type="EMBL" id="LLZH01000078">
    <property type="protein sequence ID" value="KUL37291.1"/>
    <property type="molecule type" value="Genomic_DNA"/>
</dbReference>
<organism evidence="2 3">
    <name type="scientific">Actinoplanes awajinensis subsp. mycoplanecinus</name>
    <dbReference type="NCBI Taxonomy" id="135947"/>
    <lineage>
        <taxon>Bacteria</taxon>
        <taxon>Bacillati</taxon>
        <taxon>Actinomycetota</taxon>
        <taxon>Actinomycetes</taxon>
        <taxon>Micromonosporales</taxon>
        <taxon>Micromonosporaceae</taxon>
        <taxon>Actinoplanes</taxon>
    </lineage>
</organism>
<dbReference type="RefSeq" id="WP_067688389.1">
    <property type="nucleotide sequence ID" value="NZ_LLZH01000078.1"/>
</dbReference>
<dbReference type="AlphaFoldDB" id="A0A0X3UXN7"/>
<evidence type="ECO:0000313" key="2">
    <source>
        <dbReference type="EMBL" id="KUL37291.1"/>
    </source>
</evidence>
<feature type="region of interest" description="Disordered" evidence="1">
    <location>
        <begin position="227"/>
        <end position="260"/>
    </location>
</feature>
<protein>
    <submittedName>
        <fullName evidence="2">Uncharacterized protein</fullName>
    </submittedName>
</protein>
<dbReference type="OrthoDB" id="9763697at2"/>
<name>A0A0X3UXN7_9ACTN</name>
<feature type="compositionally biased region" description="Basic and acidic residues" evidence="1">
    <location>
        <begin position="234"/>
        <end position="260"/>
    </location>
</feature>
<gene>
    <name evidence="2" type="ORF">ADL15_11810</name>
</gene>
<proteinExistence type="predicted"/>
<accession>A0A0X3UXN7</accession>
<dbReference type="Proteomes" id="UP000053244">
    <property type="component" value="Unassembled WGS sequence"/>
</dbReference>
<evidence type="ECO:0000256" key="1">
    <source>
        <dbReference type="SAM" id="MobiDB-lite"/>
    </source>
</evidence>
<reference evidence="2 3" key="1">
    <citation type="submission" date="2015-10" db="EMBL/GenBank/DDBJ databases">
        <authorList>
            <person name="Gilbert D.G."/>
        </authorList>
    </citation>
    <scope>NUCLEOTIDE SEQUENCE [LARGE SCALE GENOMIC DNA]</scope>
    <source>
        <strain evidence="2 3">NRRL B-16712</strain>
    </source>
</reference>
<sequence length="366" mass="40102">MSGWLHLVPEMSSGAVDPVPVESWPPQGPQHQRLTALYWHAGLLTDQRPAYHGTAELYALTAESVPWHRDDLVWALQVLARQRIGVYGAGCELPGVIASQLPVEELAGFEPVLWAVHDAILDDREVFGAKRRELVGRLRTAIRRLSGDLVTPLLFGREGFGPAARRLLGDRGADPATSEVLEHAVTLTRPVPSKAWLRRAEALRAASPMATGAVRDVLAAFLDHDAWPQEEPDTWPREEPDTWPREEPDALPREEPDALPREEPDVWLREEHDVLVRGLCWIHALDGSPEATALLGRVAEVAGAPRRPGANEPRAGRTAAAAVEILVDRPGAVPAGVLARLALSTRSKPVQNRVQQALKRLPATHS</sequence>
<keyword evidence="3" id="KW-1185">Reference proteome</keyword>